<evidence type="ECO:0000313" key="3">
    <source>
        <dbReference type="Proteomes" id="UP000000694"/>
    </source>
</evidence>
<dbReference type="Proteomes" id="UP000000694">
    <property type="component" value="Segment"/>
</dbReference>
<name>G1JWB4_9CAUD</name>
<protein>
    <submittedName>
        <fullName evidence="2">Uncharacterized protein</fullName>
    </submittedName>
</protein>
<dbReference type="OrthoDB" id="15534at10239"/>
<dbReference type="GeneID" id="18559627"/>
<sequence length="453" mass="50672">MTVLDDTVKGTTLGDPDGEPRFVDYLGCEVPTFINKREDLIPEYVRKRGTYQRLDHHVPFAMRGEYRPEQWPEEYRKQRQGSIRMNTEGFVLCAGVSKGTGKLCSNKAVNRSPFCRNHGGALHPADKKMSGHTRAPMPEDRIENLDRVQKFMQGFLSVEELDDDEITNGFVRTSHGVPVRSALLGKKFEQIIAKELHARLNRFLMSKTPRALEVLFQIADSDLVEPADRLKAIQMITDRTMGKPADVLIHQQSEEKPYEGIIARIQGGSRDDYRKSVNASRLAGQSQIEAAPYQQIIDAEEVDFDEPDVDEPLDDDVAGSGNNGSAQSENTIDGGLHTNNDENAGRENDASGFLSEADQRKRAAAEARERIKKARARRYAKRAIGGITDTGDTALLLEFIVITKGEDIGKYRLKIHQPEKVTEKLMERVTRNNSRDLIDALGPVATVESLQQA</sequence>
<feature type="compositionally biased region" description="Basic and acidic residues" evidence="1">
    <location>
        <begin position="339"/>
        <end position="349"/>
    </location>
</feature>
<evidence type="ECO:0000313" key="2">
    <source>
        <dbReference type="EMBL" id="AEL97912.1"/>
    </source>
</evidence>
<feature type="compositionally biased region" description="Acidic residues" evidence="1">
    <location>
        <begin position="306"/>
        <end position="317"/>
    </location>
</feature>
<accession>G1JWB4</accession>
<feature type="region of interest" description="Disordered" evidence="1">
    <location>
        <begin position="306"/>
        <end position="361"/>
    </location>
</feature>
<organism evidence="2 3">
    <name type="scientific">Mycobacterium phage Patience</name>
    <dbReference type="NCBI Taxonomy" id="1074308"/>
    <lineage>
        <taxon>Viruses</taxon>
        <taxon>Duplodnaviria</taxon>
        <taxon>Heunggongvirae</taxon>
        <taxon>Uroviricota</taxon>
        <taxon>Caudoviricetes</taxon>
        <taxon>Patiencevirus</taxon>
        <taxon>Patiencevirus patience</taxon>
    </lineage>
</organism>
<gene>
    <name evidence="2" type="primary">3</name>
    <name evidence="2" type="ORF">PATIENCE_3</name>
</gene>
<dbReference type="RefSeq" id="YP_009012143.1">
    <property type="nucleotide sequence ID" value="NC_023691.1"/>
</dbReference>
<feature type="compositionally biased region" description="Polar residues" evidence="1">
    <location>
        <begin position="323"/>
        <end position="338"/>
    </location>
</feature>
<reference evidence="2 3" key="1">
    <citation type="journal article" date="2012" name="J. Virol.">
        <title>Complete Genome Sequences of 138 Mycobacteriophages.</title>
        <authorList>
            <consortium name="the Science Education Alliance Phage Hunters Advancing Genomics and Evolutionary Science Program"/>
            <consortium name="the KwaZulu-Natal Research Institute for Tuberculosis and HIV Mycobacterial Genetics Course Students"/>
            <consortium name="the Phage Hunters Integrating Research and Education Program"/>
            <person name="Hatfull G.F."/>
        </authorList>
    </citation>
    <scope>NUCLEOTIDE SEQUENCE [LARGE SCALE GENOMIC DNA]</scope>
</reference>
<dbReference type="KEGG" id="vg:18559627"/>
<dbReference type="EMBL" id="JN412589">
    <property type="protein sequence ID" value="AEL97912.1"/>
    <property type="molecule type" value="Genomic_DNA"/>
</dbReference>
<proteinExistence type="predicted"/>
<keyword evidence="3" id="KW-1185">Reference proteome</keyword>
<evidence type="ECO:0000256" key="1">
    <source>
        <dbReference type="SAM" id="MobiDB-lite"/>
    </source>
</evidence>